<comment type="caution">
    <text evidence="3">The sequence shown here is derived from an EMBL/GenBank/DDBJ whole genome shotgun (WGS) entry which is preliminary data.</text>
</comment>
<sequence length="370" mass="39559">MDESRQPAFAGVLLATVLLLPAASAQAVRAPSGGPPAVTERDMSAPSGGPPAVPERDAADPSGGSAAGTPIPPGLDRLIDRGSVVRIRRSLPDGTLLDVMALGADGTVLGGSQVVDSAGFTHLRRGVWRARPGERGARLLRDTGKPWSLWRMATGASGHLWPWGERLRCLDQHGRRAVRSLPGWTGRTFFFSGRLLVWEAEGGRLMTARGCAGRPRTLPARGTLVAFSHPHAFLLRKDRLLRVNVRTGGSAEARGLPLPPARAESIAAGPGLLAFADRTALRVVDRRTGRPYAPVEDLPRRGAADFGAGVSAGERIVVYSVRHLDRDVSQSLVYDPRTARTVALPGEAMVTGNRLLWRDGDHYLLARVRP</sequence>
<feature type="chain" id="PRO_5035165268" description="Secreted protein" evidence="2">
    <location>
        <begin position="28"/>
        <end position="370"/>
    </location>
</feature>
<name>A0A8J3W8J0_9ACTN</name>
<evidence type="ECO:0000313" key="4">
    <source>
        <dbReference type="Proteomes" id="UP000616724"/>
    </source>
</evidence>
<dbReference type="AlphaFoldDB" id="A0A8J3W8J0"/>
<evidence type="ECO:0000256" key="1">
    <source>
        <dbReference type="SAM" id="MobiDB-lite"/>
    </source>
</evidence>
<dbReference type="RefSeq" id="WP_203894364.1">
    <property type="nucleotide sequence ID" value="NZ_BOOH01000052.1"/>
</dbReference>
<feature type="region of interest" description="Disordered" evidence="1">
    <location>
        <begin position="25"/>
        <end position="75"/>
    </location>
</feature>
<gene>
    <name evidence="3" type="ORF">Plo01_63540</name>
</gene>
<evidence type="ECO:0008006" key="5">
    <source>
        <dbReference type="Google" id="ProtNLM"/>
    </source>
</evidence>
<keyword evidence="4" id="KW-1185">Reference proteome</keyword>
<protein>
    <recommendedName>
        <fullName evidence="5">Secreted protein</fullName>
    </recommendedName>
</protein>
<organism evidence="3 4">
    <name type="scientific">Planobispora longispora</name>
    <dbReference type="NCBI Taxonomy" id="28887"/>
    <lineage>
        <taxon>Bacteria</taxon>
        <taxon>Bacillati</taxon>
        <taxon>Actinomycetota</taxon>
        <taxon>Actinomycetes</taxon>
        <taxon>Streptosporangiales</taxon>
        <taxon>Streptosporangiaceae</taxon>
        <taxon>Planobispora</taxon>
    </lineage>
</organism>
<keyword evidence="2" id="KW-0732">Signal</keyword>
<evidence type="ECO:0000313" key="3">
    <source>
        <dbReference type="EMBL" id="GIH79925.1"/>
    </source>
</evidence>
<reference evidence="3 4" key="1">
    <citation type="submission" date="2021-01" db="EMBL/GenBank/DDBJ databases">
        <title>Whole genome shotgun sequence of Planobispora longispora NBRC 13918.</title>
        <authorList>
            <person name="Komaki H."/>
            <person name="Tamura T."/>
        </authorList>
    </citation>
    <scope>NUCLEOTIDE SEQUENCE [LARGE SCALE GENOMIC DNA]</scope>
    <source>
        <strain evidence="3 4">NBRC 13918</strain>
    </source>
</reference>
<evidence type="ECO:0000256" key="2">
    <source>
        <dbReference type="SAM" id="SignalP"/>
    </source>
</evidence>
<dbReference type="EMBL" id="BOOH01000052">
    <property type="protein sequence ID" value="GIH79925.1"/>
    <property type="molecule type" value="Genomic_DNA"/>
</dbReference>
<dbReference type="Proteomes" id="UP000616724">
    <property type="component" value="Unassembled WGS sequence"/>
</dbReference>
<accession>A0A8J3W8J0</accession>
<feature type="signal peptide" evidence="2">
    <location>
        <begin position="1"/>
        <end position="27"/>
    </location>
</feature>
<proteinExistence type="predicted"/>